<evidence type="ECO:0000256" key="1">
    <source>
        <dbReference type="SAM" id="MobiDB-lite"/>
    </source>
</evidence>
<protein>
    <submittedName>
        <fullName evidence="2">Uncharacterized protein</fullName>
    </submittedName>
</protein>
<dbReference type="Proteomes" id="UP001176940">
    <property type="component" value="Unassembled WGS sequence"/>
</dbReference>
<dbReference type="Pfam" id="PF09786">
    <property type="entry name" value="CytochromB561_N"/>
    <property type="match status" value="1"/>
</dbReference>
<dbReference type="InterPro" id="IPR019176">
    <property type="entry name" value="Cytochrome_B561-rel"/>
</dbReference>
<dbReference type="EMBL" id="CAUEEQ010078258">
    <property type="protein sequence ID" value="CAJ0967357.1"/>
    <property type="molecule type" value="Genomic_DNA"/>
</dbReference>
<reference evidence="2" key="1">
    <citation type="submission" date="2023-07" db="EMBL/GenBank/DDBJ databases">
        <authorList>
            <person name="Stuckert A."/>
        </authorList>
    </citation>
    <scope>NUCLEOTIDE SEQUENCE</scope>
</reference>
<gene>
    <name evidence="2" type="ORF">RIMI_LOCUS22159677</name>
</gene>
<feature type="compositionally biased region" description="Basic and acidic residues" evidence="1">
    <location>
        <begin position="46"/>
        <end position="63"/>
    </location>
</feature>
<feature type="compositionally biased region" description="Low complexity" evidence="1">
    <location>
        <begin position="85"/>
        <end position="98"/>
    </location>
</feature>
<proteinExistence type="predicted"/>
<evidence type="ECO:0000313" key="2">
    <source>
        <dbReference type="EMBL" id="CAJ0967357.1"/>
    </source>
</evidence>
<name>A0ABN9MLX7_9NEOB</name>
<evidence type="ECO:0000313" key="3">
    <source>
        <dbReference type="Proteomes" id="UP001176940"/>
    </source>
</evidence>
<comment type="caution">
    <text evidence="2">The sequence shown here is derived from an EMBL/GenBank/DDBJ whole genome shotgun (WGS) entry which is preliminary data.</text>
</comment>
<sequence length="214" mass="23258">MDQILIELARASEKSNQSRYIDEDSGSALDYTVSLISPADTLYEDDPAHFQKDDVHTPPKDITKSAIPASTPSPSIQGQSVLRYSPSRSPSTSPKFSSSFISGYSPPMQGLLPSSGSTFATAVPYSTNSSYTKMQNFSPSPGSPAYPSSLGPLENSGLRSRYRSSPFAYSSSAGKDDCMTDLKLLDTFIRSEEEKQQRSQLGMSLLKHLKGTYL</sequence>
<organism evidence="2 3">
    <name type="scientific">Ranitomeya imitator</name>
    <name type="common">mimic poison frog</name>
    <dbReference type="NCBI Taxonomy" id="111125"/>
    <lineage>
        <taxon>Eukaryota</taxon>
        <taxon>Metazoa</taxon>
        <taxon>Chordata</taxon>
        <taxon>Craniata</taxon>
        <taxon>Vertebrata</taxon>
        <taxon>Euteleostomi</taxon>
        <taxon>Amphibia</taxon>
        <taxon>Batrachia</taxon>
        <taxon>Anura</taxon>
        <taxon>Neobatrachia</taxon>
        <taxon>Hyloidea</taxon>
        <taxon>Dendrobatidae</taxon>
        <taxon>Dendrobatinae</taxon>
        <taxon>Ranitomeya</taxon>
    </lineage>
</organism>
<accession>A0ABN9MLX7</accession>
<feature type="compositionally biased region" description="Low complexity" evidence="1">
    <location>
        <begin position="65"/>
        <end position="76"/>
    </location>
</feature>
<keyword evidence="3" id="KW-1185">Reference proteome</keyword>
<feature type="region of interest" description="Disordered" evidence="1">
    <location>
        <begin position="45"/>
        <end position="98"/>
    </location>
</feature>